<dbReference type="InterPro" id="IPR032010">
    <property type="entry name" value="APD1-4_M"/>
</dbReference>
<evidence type="ECO:0000313" key="5">
    <source>
        <dbReference type="Proteomes" id="UP001187531"/>
    </source>
</evidence>
<dbReference type="Proteomes" id="UP001187531">
    <property type="component" value="Unassembled WGS sequence"/>
</dbReference>
<protein>
    <recommendedName>
        <fullName evidence="6">E3 ubiquitin-protein ligase APD1-4 middle domain-containing protein</fullName>
    </recommendedName>
</protein>
<evidence type="ECO:0000313" key="4">
    <source>
        <dbReference type="EMBL" id="KAK2706611.1"/>
    </source>
</evidence>
<keyword evidence="1" id="KW-1133">Transmembrane helix</keyword>
<reference evidence="4" key="1">
    <citation type="submission" date="2023-07" db="EMBL/GenBank/DDBJ databases">
        <title>Chromosome-level genome assembly of Artemia franciscana.</title>
        <authorList>
            <person name="Jo E."/>
        </authorList>
    </citation>
    <scope>NUCLEOTIDE SEQUENCE</scope>
    <source>
        <tissue evidence="4">Whole body</tissue>
    </source>
</reference>
<dbReference type="PANTHER" id="PTHR39077">
    <property type="entry name" value="DUF4793 DOMAIN-CONTAINING PROTEIN"/>
    <property type="match status" value="1"/>
</dbReference>
<dbReference type="InterPro" id="IPR032008">
    <property type="entry name" value="APD1-4_N"/>
</dbReference>
<dbReference type="EMBL" id="JAVRJZ010000020">
    <property type="protein sequence ID" value="KAK2706612.1"/>
    <property type="molecule type" value="Genomic_DNA"/>
</dbReference>
<evidence type="ECO:0000259" key="3">
    <source>
        <dbReference type="Pfam" id="PF16041"/>
    </source>
</evidence>
<feature type="domain" description="E3 ubiquitin-protein ligase APD1-4 N-terminal" evidence="2">
    <location>
        <begin position="126"/>
        <end position="192"/>
    </location>
</feature>
<evidence type="ECO:0000259" key="2">
    <source>
        <dbReference type="Pfam" id="PF16040"/>
    </source>
</evidence>
<keyword evidence="1" id="KW-0812">Transmembrane</keyword>
<proteinExistence type="predicted"/>
<comment type="caution">
    <text evidence="4">The sequence shown here is derived from an EMBL/GenBank/DDBJ whole genome shotgun (WGS) entry which is preliminary data.</text>
</comment>
<keyword evidence="1" id="KW-0472">Membrane</keyword>
<evidence type="ECO:0008006" key="6">
    <source>
        <dbReference type="Google" id="ProtNLM"/>
    </source>
</evidence>
<keyword evidence="5" id="KW-1185">Reference proteome</keyword>
<feature type="transmembrane region" description="Helical" evidence="1">
    <location>
        <begin position="493"/>
        <end position="512"/>
    </location>
</feature>
<dbReference type="PANTHER" id="PTHR39077:SF1">
    <property type="entry name" value="E3 UBIQUITIN-PROTEIN LIGASE APD1-4 MIDDLE DOMAIN-CONTAINING PROTEIN"/>
    <property type="match status" value="1"/>
</dbReference>
<evidence type="ECO:0000256" key="1">
    <source>
        <dbReference type="SAM" id="Phobius"/>
    </source>
</evidence>
<dbReference type="EMBL" id="JAVRJZ010000020">
    <property type="protein sequence ID" value="KAK2706611.1"/>
    <property type="molecule type" value="Genomic_DNA"/>
</dbReference>
<dbReference type="Pfam" id="PF16041">
    <property type="entry name" value="APD1-4_M"/>
    <property type="match status" value="1"/>
</dbReference>
<accession>A0AA88HFP7</accession>
<sequence>MVMCGNSRISAYFCFNVRRGNMSHKREDEQLQEFEERVRLNYSSSPISSTYGEKKELCGKSFRLARCCILGIILPIICVSIPLHAKYATYYESEIPLAASDMRIMDKHISTAWCQKQVLEVNASSYSAYLIDSKPEREVDMHQVSMLRHFTITDDTKEYWGFYLLKGSKITVSSCSGRYGTTLLVIRGRQNLQYCAYVGEESTEDNDSSEEAVAVREARKFSPRLNVTVQSEELSEQNGSRADSQSSTINTFGIVKEALLSEVNNIYKKVQSKDHESGANSKLWYSLNGENHREKRRVLERTIDIPRLEDSSEEGTEAFLENSGEFEDPNEFSKKWRERHDGMAQDHGGINFTRNLDSNSEEGSSFSSSEEAMLKCSGFVEYMLLNSDPKCMEPIEPTSNTVSFTVQEDDYYYFIFSSDNERYDAPMSARFTIDRIVYKVTAPIETCVNSTKCEFSLSFGSSQRVLLSLNTPETDSSVWDEIYTVKSICEPRVSMYMGFVLTAIILLMFFAFA</sequence>
<organism evidence="4 5">
    <name type="scientific">Artemia franciscana</name>
    <name type="common">Brine shrimp</name>
    <name type="synonym">Artemia sanfranciscana</name>
    <dbReference type="NCBI Taxonomy" id="6661"/>
    <lineage>
        <taxon>Eukaryota</taxon>
        <taxon>Metazoa</taxon>
        <taxon>Ecdysozoa</taxon>
        <taxon>Arthropoda</taxon>
        <taxon>Crustacea</taxon>
        <taxon>Branchiopoda</taxon>
        <taxon>Anostraca</taxon>
        <taxon>Artemiidae</taxon>
        <taxon>Artemia</taxon>
    </lineage>
</organism>
<dbReference type="Pfam" id="PF16040">
    <property type="entry name" value="APD1-4_N"/>
    <property type="match status" value="1"/>
</dbReference>
<feature type="domain" description="E3 ubiquitin-protein ligase APD1-4 middle" evidence="3">
    <location>
        <begin position="402"/>
        <end position="509"/>
    </location>
</feature>
<name>A0AA88HFP7_ARTSF</name>
<dbReference type="AlphaFoldDB" id="A0AA88HFP7"/>
<gene>
    <name evidence="4" type="ORF">QYM36_016589</name>
</gene>